<evidence type="ECO:0000256" key="3">
    <source>
        <dbReference type="SAM" id="SignalP"/>
    </source>
</evidence>
<name>A0A4R5W379_9BURK</name>
<dbReference type="Gene3D" id="1.25.40.10">
    <property type="entry name" value="Tetratricopeptide repeat domain"/>
    <property type="match status" value="2"/>
</dbReference>
<evidence type="ECO:0000259" key="4">
    <source>
        <dbReference type="Pfam" id="PF13283"/>
    </source>
</evidence>
<evidence type="ECO:0000313" key="5">
    <source>
        <dbReference type="EMBL" id="TDK67140.1"/>
    </source>
</evidence>
<dbReference type="RefSeq" id="WP_133326091.1">
    <property type="nucleotide sequence ID" value="NZ_SMYL01000002.1"/>
</dbReference>
<reference evidence="5 6" key="1">
    <citation type="submission" date="2019-03" db="EMBL/GenBank/DDBJ databases">
        <title>Sapientia aquatica gen. nov., sp. nov., isolated from a crater lake.</title>
        <authorList>
            <person name="Felfoldi T."/>
            <person name="Szabo A."/>
            <person name="Toth E."/>
            <person name="Schumann P."/>
            <person name="Keki Z."/>
            <person name="Marialigeti K."/>
            <person name="Mathe I."/>
        </authorList>
    </citation>
    <scope>NUCLEOTIDE SEQUENCE [LARGE SCALE GENOMIC DNA]</scope>
    <source>
        <strain evidence="5 6">SA-152</strain>
    </source>
</reference>
<accession>A0A4R5W379</accession>
<evidence type="ECO:0000256" key="1">
    <source>
        <dbReference type="PROSITE-ProRule" id="PRU00339"/>
    </source>
</evidence>
<protein>
    <recommendedName>
        <fullName evidence="4">Bacteriophage N4 adsorption protein A C-terminal domain-containing protein</fullName>
    </recommendedName>
</protein>
<gene>
    <name evidence="5" type="ORF">E2I14_05090</name>
</gene>
<dbReference type="Pfam" id="PF13283">
    <property type="entry name" value="NfrA_C"/>
    <property type="match status" value="1"/>
</dbReference>
<dbReference type="AlphaFoldDB" id="A0A4R5W379"/>
<organism evidence="5 6">
    <name type="scientific">Sapientia aquatica</name>
    <dbReference type="NCBI Taxonomy" id="1549640"/>
    <lineage>
        <taxon>Bacteria</taxon>
        <taxon>Pseudomonadati</taxon>
        <taxon>Pseudomonadota</taxon>
        <taxon>Betaproteobacteria</taxon>
        <taxon>Burkholderiales</taxon>
        <taxon>Oxalobacteraceae</taxon>
        <taxon>Sapientia</taxon>
    </lineage>
</organism>
<dbReference type="EMBL" id="SMYL01000002">
    <property type="protein sequence ID" value="TDK67140.1"/>
    <property type="molecule type" value="Genomic_DNA"/>
</dbReference>
<dbReference type="Proteomes" id="UP000294829">
    <property type="component" value="Unassembled WGS sequence"/>
</dbReference>
<dbReference type="InterPro" id="IPR019734">
    <property type="entry name" value="TPR_rpt"/>
</dbReference>
<dbReference type="OrthoDB" id="7399085at2"/>
<sequence length="831" mass="92363">MKLPHNLSLALLLAAGLPIPAHAGWFDNEWRNFRTYPRLQKAYTAFQHKDYPTVLKLVGEVEAINPDQPDAAILRAQVCEQTKDYACLQRIGERWRTRFPDDALGYYVLGILGVVTQSDNEIIDQFRLAVERKGVNSGHHIAAATNWVDALLRQERKEEAREVIDWLKYKKIAIPSNQLATWAAQLAPVPNLAPLSQEASATNAARKSAPVKSANRQKAETAKTSSVAAVTVKPAPHFPYAEEAPELRQTMIKDAIYRLALNGNTALLKARVQILRDTKLYSPAIEEALAINLQASHCDLLLEEIAVNSDPLQTTEATQLAAGYCAEKVSQPESAARYFNAANQLRINTGLTPIPATYNAESNNWFALQRFELALRTWDTSLTLQADTSLAKHAAEVALEHQEIAYSEVMLQKYGQFLAAGKLDYVRAQQAQSNDDLSAAAAFYLASARANPSPTAWHELAYVYAKLGDTTAQAQALQEVLKLDESNSAAHAEYAFVLKHSQPPQNTQALGQFKRAYQLDATRSDYLVEIAGLELKTGNPQSAVNNYRASIDRGSQIQTLLKSTDEQAAQQVFDWQRIVQQTEDRWGVEIGGQVRLNKAPSVALDELVGPDQYAQYGSVAAINVQYRLDPLWFTDNPSWIFVRATQGLDDQSLSPTSGNALNGIGFKQRLMTDHNLIGSVEWFHRNDGVTSDDIMLRLSGSHSHGLDWKPSSDSWLTFNMFGDAAYLVRNKAYYSTLEGQLGQQYKVTIFGSKSTLKPWIGGSASANNDNLSNQSVTRVDAIVGLDLQTWFGGDAWRAPEYRQQLSLELHRKLAGNSMDQNIFLLKWTLFH</sequence>
<feature type="repeat" description="TPR" evidence="1">
    <location>
        <begin position="454"/>
        <end position="487"/>
    </location>
</feature>
<comment type="caution">
    <text evidence="5">The sequence shown here is derived from an EMBL/GenBank/DDBJ whole genome shotgun (WGS) entry which is preliminary data.</text>
</comment>
<feature type="domain" description="Bacteriophage N4 adsorption protein A C-terminal" evidence="4">
    <location>
        <begin position="659"/>
        <end position="823"/>
    </location>
</feature>
<dbReference type="InterPro" id="IPR025137">
    <property type="entry name" value="NfrA_C"/>
</dbReference>
<evidence type="ECO:0000256" key="2">
    <source>
        <dbReference type="SAM" id="MobiDB-lite"/>
    </source>
</evidence>
<dbReference type="PROSITE" id="PS50005">
    <property type="entry name" value="TPR"/>
    <property type="match status" value="1"/>
</dbReference>
<proteinExistence type="predicted"/>
<feature type="signal peptide" evidence="3">
    <location>
        <begin position="1"/>
        <end position="23"/>
    </location>
</feature>
<evidence type="ECO:0000313" key="6">
    <source>
        <dbReference type="Proteomes" id="UP000294829"/>
    </source>
</evidence>
<dbReference type="InterPro" id="IPR011990">
    <property type="entry name" value="TPR-like_helical_dom_sf"/>
</dbReference>
<keyword evidence="6" id="KW-1185">Reference proteome</keyword>
<keyword evidence="1" id="KW-0802">TPR repeat</keyword>
<dbReference type="SUPFAM" id="SSF48452">
    <property type="entry name" value="TPR-like"/>
    <property type="match status" value="2"/>
</dbReference>
<feature type="region of interest" description="Disordered" evidence="2">
    <location>
        <begin position="198"/>
        <end position="225"/>
    </location>
</feature>
<feature type="chain" id="PRO_5020222775" description="Bacteriophage N4 adsorption protein A C-terminal domain-containing protein" evidence="3">
    <location>
        <begin position="24"/>
        <end position="831"/>
    </location>
</feature>
<keyword evidence="3" id="KW-0732">Signal</keyword>